<dbReference type="InterPro" id="IPR029064">
    <property type="entry name" value="Ribosomal_eL30-like_sf"/>
</dbReference>
<keyword evidence="2" id="KW-1185">Reference proteome</keyword>
<dbReference type="Proteomes" id="UP000324646">
    <property type="component" value="Chromosome"/>
</dbReference>
<dbReference type="RefSeq" id="WP_148810386.1">
    <property type="nucleotide sequence ID" value="NZ_CP042243.1"/>
</dbReference>
<reference evidence="1 2" key="1">
    <citation type="submission" date="2019-07" db="EMBL/GenBank/DDBJ databases">
        <title>Complete genome of Crassaminicella thermophila SY095.</title>
        <authorList>
            <person name="Li X."/>
        </authorList>
    </citation>
    <scope>NUCLEOTIDE SEQUENCE [LARGE SCALE GENOMIC DNA]</scope>
    <source>
        <strain evidence="1 2">SY095</strain>
    </source>
</reference>
<evidence type="ECO:0000313" key="2">
    <source>
        <dbReference type="Proteomes" id="UP000324646"/>
    </source>
</evidence>
<dbReference type="EMBL" id="CP042243">
    <property type="protein sequence ID" value="QEK13214.1"/>
    <property type="molecule type" value="Genomic_DNA"/>
</dbReference>
<name>A0A5C0SIF0_CRATE</name>
<dbReference type="KEGG" id="crs:FQB35_13560"/>
<accession>A0A5C0SIF0</accession>
<dbReference type="Gene3D" id="3.30.1330.30">
    <property type="match status" value="1"/>
</dbReference>
<proteinExistence type="predicted"/>
<gene>
    <name evidence="1" type="ORF">FQB35_13560</name>
</gene>
<organism evidence="1 2">
    <name type="scientific">Crassaminicella thermophila</name>
    <dbReference type="NCBI Taxonomy" id="2599308"/>
    <lineage>
        <taxon>Bacteria</taxon>
        <taxon>Bacillati</taxon>
        <taxon>Bacillota</taxon>
        <taxon>Clostridia</taxon>
        <taxon>Eubacteriales</taxon>
        <taxon>Clostridiaceae</taxon>
        <taxon>Crassaminicella</taxon>
    </lineage>
</organism>
<dbReference type="SUPFAM" id="SSF160515">
    <property type="entry name" value="YueI-like"/>
    <property type="match status" value="1"/>
</dbReference>
<dbReference type="AlphaFoldDB" id="A0A5C0SIF0"/>
<sequence>MNQKSDLEKYVEYGIAGVPEIKGSEKRYWLGEFRERVILALTFEQIYRKEALKVVEEKCKDKRVDKIILEDNVQSTVAEKFMELASKYDKDYKMIDTQNKLGEIALVLASNEAVDEKDVLIKQMPILPDIFYNAKNKKLCKKHMQMLKEEAPLFVDEFQEITFLDRVMGVKCGVCDKID</sequence>
<dbReference type="InterPro" id="IPR012543">
    <property type="entry name" value="DUF1694"/>
</dbReference>
<dbReference type="Pfam" id="PF07997">
    <property type="entry name" value="DUF1694"/>
    <property type="match status" value="1"/>
</dbReference>
<protein>
    <submittedName>
        <fullName evidence="1">DUF1694 domain-containing protein</fullName>
    </submittedName>
</protein>
<dbReference type="OrthoDB" id="95278at2"/>
<evidence type="ECO:0000313" key="1">
    <source>
        <dbReference type="EMBL" id="QEK13214.1"/>
    </source>
</evidence>